<keyword evidence="7" id="KW-1185">Reference proteome</keyword>
<dbReference type="GO" id="GO:0003700">
    <property type="term" value="F:DNA-binding transcription factor activity"/>
    <property type="evidence" value="ECO:0007669"/>
    <property type="project" value="TreeGrafter"/>
</dbReference>
<evidence type="ECO:0000259" key="5">
    <source>
        <dbReference type="PROSITE" id="PS50932"/>
    </source>
</evidence>
<evidence type="ECO:0000313" key="6">
    <source>
        <dbReference type="EMBL" id="SKA34767.1"/>
    </source>
</evidence>
<evidence type="ECO:0000256" key="3">
    <source>
        <dbReference type="ARBA" id="ARBA00023163"/>
    </source>
</evidence>
<accession>A0A1T4T2Z3</accession>
<organism evidence="6 7">
    <name type="scientific">Marinactinospora thermotolerans DSM 45154</name>
    <dbReference type="NCBI Taxonomy" id="1122192"/>
    <lineage>
        <taxon>Bacteria</taxon>
        <taxon>Bacillati</taxon>
        <taxon>Actinomycetota</taxon>
        <taxon>Actinomycetes</taxon>
        <taxon>Streptosporangiales</taxon>
        <taxon>Nocardiopsidaceae</taxon>
        <taxon>Marinactinospora</taxon>
    </lineage>
</organism>
<dbReference type="CDD" id="cd01392">
    <property type="entry name" value="HTH_LacI"/>
    <property type="match status" value="1"/>
</dbReference>
<dbReference type="PANTHER" id="PTHR30146:SF153">
    <property type="entry name" value="LACTOSE OPERON REPRESSOR"/>
    <property type="match status" value="1"/>
</dbReference>
<reference evidence="6 7" key="1">
    <citation type="submission" date="2017-02" db="EMBL/GenBank/DDBJ databases">
        <authorList>
            <person name="Peterson S.W."/>
        </authorList>
    </citation>
    <scope>NUCLEOTIDE SEQUENCE [LARGE SCALE GENOMIC DNA]</scope>
    <source>
        <strain evidence="6 7">DSM 45154</strain>
    </source>
</reference>
<dbReference type="AlphaFoldDB" id="A0A1T4T2Z3"/>
<dbReference type="Proteomes" id="UP000190637">
    <property type="component" value="Unassembled WGS sequence"/>
</dbReference>
<dbReference type="PROSITE" id="PS50932">
    <property type="entry name" value="HTH_LACI_2"/>
    <property type="match status" value="1"/>
</dbReference>
<gene>
    <name evidence="6" type="ORF">SAMN02745673_04380</name>
</gene>
<dbReference type="InterPro" id="IPR028082">
    <property type="entry name" value="Peripla_BP_I"/>
</dbReference>
<dbReference type="Pfam" id="PF13377">
    <property type="entry name" value="Peripla_BP_3"/>
    <property type="match status" value="1"/>
</dbReference>
<evidence type="ECO:0000256" key="2">
    <source>
        <dbReference type="ARBA" id="ARBA00023125"/>
    </source>
</evidence>
<evidence type="ECO:0000256" key="4">
    <source>
        <dbReference type="SAM" id="MobiDB-lite"/>
    </source>
</evidence>
<proteinExistence type="predicted"/>
<dbReference type="Pfam" id="PF00356">
    <property type="entry name" value="LacI"/>
    <property type="match status" value="1"/>
</dbReference>
<dbReference type="CDD" id="cd06267">
    <property type="entry name" value="PBP1_LacI_sugar_binding-like"/>
    <property type="match status" value="1"/>
</dbReference>
<protein>
    <submittedName>
        <fullName evidence="6">Transcriptional regulator, LacI family</fullName>
    </submittedName>
</protein>
<keyword evidence="2" id="KW-0238">DNA-binding</keyword>
<dbReference type="STRING" id="1122192.SAMN02745673_04380"/>
<dbReference type="PROSITE" id="PS00356">
    <property type="entry name" value="HTH_LACI_1"/>
    <property type="match status" value="1"/>
</dbReference>
<name>A0A1T4T2Z3_9ACTN</name>
<dbReference type="InterPro" id="IPR010982">
    <property type="entry name" value="Lambda_DNA-bd_dom_sf"/>
</dbReference>
<dbReference type="SUPFAM" id="SSF53822">
    <property type="entry name" value="Periplasmic binding protein-like I"/>
    <property type="match status" value="1"/>
</dbReference>
<dbReference type="GO" id="GO:0000976">
    <property type="term" value="F:transcription cis-regulatory region binding"/>
    <property type="evidence" value="ECO:0007669"/>
    <property type="project" value="TreeGrafter"/>
</dbReference>
<dbReference type="InterPro" id="IPR000843">
    <property type="entry name" value="HTH_LacI"/>
</dbReference>
<dbReference type="InterPro" id="IPR046335">
    <property type="entry name" value="LacI/GalR-like_sensor"/>
</dbReference>
<dbReference type="SMART" id="SM00354">
    <property type="entry name" value="HTH_LACI"/>
    <property type="match status" value="1"/>
</dbReference>
<dbReference type="Gene3D" id="1.10.260.40">
    <property type="entry name" value="lambda repressor-like DNA-binding domains"/>
    <property type="match status" value="1"/>
</dbReference>
<feature type="domain" description="HTH lacI-type" evidence="5">
    <location>
        <begin position="22"/>
        <end position="76"/>
    </location>
</feature>
<dbReference type="PANTHER" id="PTHR30146">
    <property type="entry name" value="LACI-RELATED TRANSCRIPTIONAL REPRESSOR"/>
    <property type="match status" value="1"/>
</dbReference>
<feature type="region of interest" description="Disordered" evidence="4">
    <location>
        <begin position="342"/>
        <end position="363"/>
    </location>
</feature>
<sequence>MVALPLMSGMPTIVDMPLPEHPRMSDVAARAGVSLSTVSRALRGASGVAPAVRAEVERAAAELGYVVSRGASSLVTGVTGRIAVLVPFLQPWFFGVALAGVSTRLRASGQDMLVYQVGDVDELDAYVRSLPLRSNVDAVIAVALDLGDTAVARLDEIGLPVVFCGRRVPGRACVFTDDTAAAAGATRHLLNLGHRRVAYVCSRDQTGFSWSSRDRLRGYEAAMAEAGAEAVVVTEPPGHQGGALAMARLLSMAEPPTAVFAESDDVAMGVLQVARRSGIDVPGDVSVMGFDDNDVAALLDLTTVAQPVTEMGERAAELAVRAVRAAGPVRDHVHLDTRLVVRQSTAVPRSRREGPAGGTEQRG</sequence>
<dbReference type="Gene3D" id="3.40.50.2300">
    <property type="match status" value="2"/>
</dbReference>
<keyword evidence="3" id="KW-0804">Transcription</keyword>
<dbReference type="EMBL" id="FUWS01000013">
    <property type="protein sequence ID" value="SKA34767.1"/>
    <property type="molecule type" value="Genomic_DNA"/>
</dbReference>
<evidence type="ECO:0000256" key="1">
    <source>
        <dbReference type="ARBA" id="ARBA00023015"/>
    </source>
</evidence>
<keyword evidence="1" id="KW-0805">Transcription regulation</keyword>
<dbReference type="SUPFAM" id="SSF47413">
    <property type="entry name" value="lambda repressor-like DNA-binding domains"/>
    <property type="match status" value="1"/>
</dbReference>
<evidence type="ECO:0000313" key="7">
    <source>
        <dbReference type="Proteomes" id="UP000190637"/>
    </source>
</evidence>